<evidence type="ECO:0000313" key="3">
    <source>
        <dbReference type="Proteomes" id="UP000822688"/>
    </source>
</evidence>
<dbReference type="Proteomes" id="UP000822688">
    <property type="component" value="Chromosome 10"/>
</dbReference>
<feature type="signal peptide" evidence="1">
    <location>
        <begin position="1"/>
        <end position="15"/>
    </location>
</feature>
<keyword evidence="1" id="KW-0732">Signal</keyword>
<protein>
    <submittedName>
        <fullName evidence="2">Uncharacterized protein</fullName>
    </submittedName>
</protein>
<sequence length="89" mass="10195">MLVLFLTSFAAQGSSTSISSYKSDHFAFSTSISSYKTDNFAFIRRTSFTSYKNDHFAFSTSISSYKTDHFRFRCCWRQVSCEQLGSDYG</sequence>
<keyword evidence="3" id="KW-1185">Reference proteome</keyword>
<evidence type="ECO:0000256" key="1">
    <source>
        <dbReference type="SAM" id="SignalP"/>
    </source>
</evidence>
<dbReference type="AlphaFoldDB" id="A0A8T0GP13"/>
<accession>A0A8T0GP13</accession>
<gene>
    <name evidence="2" type="ORF">KC19_10G172200</name>
</gene>
<comment type="caution">
    <text evidence="2">The sequence shown here is derived from an EMBL/GenBank/DDBJ whole genome shotgun (WGS) entry which is preliminary data.</text>
</comment>
<feature type="chain" id="PRO_5035799089" evidence="1">
    <location>
        <begin position="16"/>
        <end position="89"/>
    </location>
</feature>
<dbReference type="EMBL" id="CM026431">
    <property type="protein sequence ID" value="KAG0560327.1"/>
    <property type="molecule type" value="Genomic_DNA"/>
</dbReference>
<name>A0A8T0GP13_CERPU</name>
<evidence type="ECO:0000313" key="2">
    <source>
        <dbReference type="EMBL" id="KAG0560327.1"/>
    </source>
</evidence>
<reference evidence="2" key="1">
    <citation type="submission" date="2020-06" db="EMBL/GenBank/DDBJ databases">
        <title>WGS assembly of Ceratodon purpureus strain R40.</title>
        <authorList>
            <person name="Carey S.B."/>
            <person name="Jenkins J."/>
            <person name="Shu S."/>
            <person name="Lovell J.T."/>
            <person name="Sreedasyam A."/>
            <person name="Maumus F."/>
            <person name="Tiley G.P."/>
            <person name="Fernandez-Pozo N."/>
            <person name="Barry K."/>
            <person name="Chen C."/>
            <person name="Wang M."/>
            <person name="Lipzen A."/>
            <person name="Daum C."/>
            <person name="Saski C.A."/>
            <person name="Payton A.C."/>
            <person name="Mcbreen J.C."/>
            <person name="Conrad R.E."/>
            <person name="Kollar L.M."/>
            <person name="Olsson S."/>
            <person name="Huttunen S."/>
            <person name="Landis J.B."/>
            <person name="Wickett N.J."/>
            <person name="Johnson M.G."/>
            <person name="Rensing S.A."/>
            <person name="Grimwood J."/>
            <person name="Schmutz J."/>
            <person name="Mcdaniel S.F."/>
        </authorList>
    </citation>
    <scope>NUCLEOTIDE SEQUENCE</scope>
    <source>
        <strain evidence="2">R40</strain>
    </source>
</reference>
<organism evidence="2 3">
    <name type="scientific">Ceratodon purpureus</name>
    <name type="common">Fire moss</name>
    <name type="synonym">Dicranum purpureum</name>
    <dbReference type="NCBI Taxonomy" id="3225"/>
    <lineage>
        <taxon>Eukaryota</taxon>
        <taxon>Viridiplantae</taxon>
        <taxon>Streptophyta</taxon>
        <taxon>Embryophyta</taxon>
        <taxon>Bryophyta</taxon>
        <taxon>Bryophytina</taxon>
        <taxon>Bryopsida</taxon>
        <taxon>Dicranidae</taxon>
        <taxon>Pseudoditrichales</taxon>
        <taxon>Ditrichaceae</taxon>
        <taxon>Ceratodon</taxon>
    </lineage>
</organism>
<proteinExistence type="predicted"/>